<dbReference type="eggNOG" id="COG1104">
    <property type="taxonomic scope" value="Bacteria"/>
</dbReference>
<dbReference type="InterPro" id="IPR015421">
    <property type="entry name" value="PyrdxlP-dep_Trfase_major"/>
</dbReference>
<dbReference type="PANTHER" id="PTHR11601:SF34">
    <property type="entry name" value="CYSTEINE DESULFURASE"/>
    <property type="match status" value="1"/>
</dbReference>
<reference evidence="10 11" key="1">
    <citation type="journal article" date="2010" name="PLoS ONE">
        <title>The Waddlia genome: a window into chlamydial biology.</title>
        <authorList>
            <person name="Bertelli C."/>
            <person name="Collyn F."/>
            <person name="Croxatto A."/>
            <person name="Ruckert C."/>
            <person name="Polkinghorne A."/>
            <person name="Kebbi-Beghdadi C."/>
            <person name="Goesmann A."/>
            <person name="Vaughan L."/>
            <person name="Greub G."/>
        </authorList>
    </citation>
    <scope>NUCLEOTIDE SEQUENCE [LARGE SCALE GENOMIC DNA]</scope>
    <source>
        <strain evidence="11">ATCC VR-1470 / WSU 86-1044</strain>
    </source>
</reference>
<dbReference type="PANTHER" id="PTHR11601">
    <property type="entry name" value="CYSTEINE DESULFURYLASE FAMILY MEMBER"/>
    <property type="match status" value="1"/>
</dbReference>
<keyword evidence="7" id="KW-0411">Iron-sulfur</keyword>
<evidence type="ECO:0000256" key="6">
    <source>
        <dbReference type="ARBA" id="ARBA00023004"/>
    </source>
</evidence>
<dbReference type="InterPro" id="IPR015424">
    <property type="entry name" value="PyrdxlP-dep_Trfase"/>
</dbReference>
<dbReference type="GO" id="GO:0051536">
    <property type="term" value="F:iron-sulfur cluster binding"/>
    <property type="evidence" value="ECO:0007669"/>
    <property type="project" value="UniProtKB-KW"/>
</dbReference>
<organism evidence="10 11">
    <name type="scientific">Waddlia chondrophila (strain ATCC VR-1470 / WSU 86-1044)</name>
    <dbReference type="NCBI Taxonomy" id="716544"/>
    <lineage>
        <taxon>Bacteria</taxon>
        <taxon>Pseudomonadati</taxon>
        <taxon>Chlamydiota</taxon>
        <taxon>Chlamydiia</taxon>
        <taxon>Parachlamydiales</taxon>
        <taxon>Waddliaceae</taxon>
        <taxon>Waddlia</taxon>
    </lineage>
</organism>
<protein>
    <submittedName>
        <fullName evidence="10">Cysteine desulfurase</fullName>
        <ecNumber evidence="10">2.8.1.7</ecNumber>
    </submittedName>
</protein>
<evidence type="ECO:0000256" key="3">
    <source>
        <dbReference type="ARBA" id="ARBA00022679"/>
    </source>
</evidence>
<evidence type="ECO:0000256" key="7">
    <source>
        <dbReference type="ARBA" id="ARBA00023014"/>
    </source>
</evidence>
<dbReference type="AlphaFoldDB" id="D6YVZ8"/>
<evidence type="ECO:0000256" key="1">
    <source>
        <dbReference type="ARBA" id="ARBA00001933"/>
    </source>
</evidence>
<accession>D6YVZ8</accession>
<name>D6YVZ8_WADCW</name>
<comment type="similarity">
    <text evidence="2">Belongs to the class-V pyridoxal-phosphate-dependent aminotransferase family. NifS/IscS subfamily.</text>
</comment>
<dbReference type="InterPro" id="IPR016454">
    <property type="entry name" value="Cysteine_dSase"/>
</dbReference>
<dbReference type="Gene3D" id="3.40.640.10">
    <property type="entry name" value="Type I PLP-dependent aspartate aminotransferase-like (Major domain)"/>
    <property type="match status" value="1"/>
</dbReference>
<evidence type="ECO:0000313" key="10">
    <source>
        <dbReference type="EMBL" id="ADI38309.1"/>
    </source>
</evidence>
<comment type="cofactor">
    <cofactor evidence="1">
        <name>pyridoxal 5'-phosphate</name>
        <dbReference type="ChEBI" id="CHEBI:597326"/>
    </cofactor>
</comment>
<dbReference type="Gene3D" id="3.90.1150.10">
    <property type="entry name" value="Aspartate Aminotransferase, domain 1"/>
    <property type="match status" value="1"/>
</dbReference>
<evidence type="ECO:0000256" key="5">
    <source>
        <dbReference type="ARBA" id="ARBA00022898"/>
    </source>
</evidence>
<evidence type="ECO:0000256" key="8">
    <source>
        <dbReference type="ARBA" id="ARBA00050776"/>
    </source>
</evidence>
<sequence>MNKAIYLDHNANTFVAPSVIEAVADYMREVVGNPSSIHQYGRNSKKYYTQSRDYIARYLDVRPDEIIFTSGGTEGANLVIRGIFDKNNGKGHVITSTAEHSCVYKTVKMLEKRGIEATYLKPGLYGAPSAVNVKSAIRSDTCLIAIMSVNNETGVKADISSIAQIAQEAGVPFFVDGVAQFGRDTIKIPDGVSAMSFSGQKIHAPLGVGFCFVRKSFKLDSHMTGGGHQFGRRAGTENVSGIVGLAEAVRLLENELPEGLVKMQSLRDHFEEQLLAKLEGTAINGEGIRVANTSNLYFPEVDGEALLQRLDLAGVAASHGSACSSGGLEPSRVLLEMGYPLSRVRSSLRFSICRHTTREEIDQAIQVIVNAVNELLFLQRGS</sequence>
<dbReference type="InterPro" id="IPR015422">
    <property type="entry name" value="PyrdxlP-dep_Trfase_small"/>
</dbReference>
<keyword evidence="5" id="KW-0663">Pyridoxal phosphate</keyword>
<dbReference type="GO" id="GO:0046872">
    <property type="term" value="F:metal ion binding"/>
    <property type="evidence" value="ECO:0007669"/>
    <property type="project" value="UniProtKB-KW"/>
</dbReference>
<proteinExistence type="inferred from homology"/>
<dbReference type="Gene3D" id="1.10.260.50">
    <property type="match status" value="1"/>
</dbReference>
<dbReference type="SUPFAM" id="SSF53383">
    <property type="entry name" value="PLP-dependent transferases"/>
    <property type="match status" value="1"/>
</dbReference>
<dbReference type="PIRSF" id="PIRSF005572">
    <property type="entry name" value="NifS"/>
    <property type="match status" value="1"/>
</dbReference>
<keyword evidence="4" id="KW-0479">Metal-binding</keyword>
<evidence type="ECO:0000313" key="11">
    <source>
        <dbReference type="Proteomes" id="UP000001505"/>
    </source>
</evidence>
<feature type="domain" description="Aminotransferase class V" evidence="9">
    <location>
        <begin position="5"/>
        <end position="363"/>
    </location>
</feature>
<dbReference type="HOGENOM" id="CLU_003433_0_0_0"/>
<gene>
    <name evidence="10" type="primary">nifS3</name>
    <name evidence="10" type="ordered locus">wcw_0948</name>
</gene>
<keyword evidence="6" id="KW-0408">Iron</keyword>
<dbReference type="Pfam" id="PF00266">
    <property type="entry name" value="Aminotran_5"/>
    <property type="match status" value="1"/>
</dbReference>
<evidence type="ECO:0000256" key="4">
    <source>
        <dbReference type="ARBA" id="ARBA00022723"/>
    </source>
</evidence>
<dbReference type="InterPro" id="IPR000192">
    <property type="entry name" value="Aminotrans_V_dom"/>
</dbReference>
<keyword evidence="11" id="KW-1185">Reference proteome</keyword>
<evidence type="ECO:0000256" key="2">
    <source>
        <dbReference type="ARBA" id="ARBA00006490"/>
    </source>
</evidence>
<dbReference type="STRING" id="716544.wcw_0948"/>
<dbReference type="GO" id="GO:0031071">
    <property type="term" value="F:cysteine desulfurase activity"/>
    <property type="evidence" value="ECO:0007669"/>
    <property type="project" value="UniProtKB-EC"/>
</dbReference>
<dbReference type="OrthoDB" id="9808002at2"/>
<comment type="catalytic activity">
    <reaction evidence="8">
        <text>(sulfur carrier)-H + L-cysteine = (sulfur carrier)-SH + L-alanine</text>
        <dbReference type="Rhea" id="RHEA:43892"/>
        <dbReference type="Rhea" id="RHEA-COMP:14737"/>
        <dbReference type="Rhea" id="RHEA-COMP:14739"/>
        <dbReference type="ChEBI" id="CHEBI:29917"/>
        <dbReference type="ChEBI" id="CHEBI:35235"/>
        <dbReference type="ChEBI" id="CHEBI:57972"/>
        <dbReference type="ChEBI" id="CHEBI:64428"/>
        <dbReference type="EC" id="2.8.1.7"/>
    </reaction>
</comment>
<dbReference type="EMBL" id="CP001928">
    <property type="protein sequence ID" value="ADI38309.1"/>
    <property type="molecule type" value="Genomic_DNA"/>
</dbReference>
<evidence type="ECO:0000259" key="9">
    <source>
        <dbReference type="Pfam" id="PF00266"/>
    </source>
</evidence>
<dbReference type="EC" id="2.8.1.7" evidence="10"/>
<keyword evidence="3 10" id="KW-0808">Transferase</keyword>
<dbReference type="Proteomes" id="UP000001505">
    <property type="component" value="Chromosome"/>
</dbReference>
<dbReference type="KEGG" id="wch:wcw_0948"/>
<dbReference type="RefSeq" id="WP_013182023.1">
    <property type="nucleotide sequence ID" value="NC_014225.1"/>
</dbReference>